<gene>
    <name evidence="15" type="primary">LOC129346538</name>
</gene>
<dbReference type="Proteomes" id="UP001190640">
    <property type="component" value="Chromosome 19"/>
</dbReference>
<evidence type="ECO:0000313" key="15">
    <source>
        <dbReference type="RefSeq" id="XP_054859855.1"/>
    </source>
</evidence>
<accession>A0AA97KK59</accession>
<keyword evidence="7" id="KW-1133">Transmembrane helix</keyword>
<dbReference type="InterPro" id="IPR003987">
    <property type="entry name" value="ICAM_VCAM_N"/>
</dbReference>
<evidence type="ECO:0000256" key="10">
    <source>
        <dbReference type="ARBA" id="ARBA00023180"/>
    </source>
</evidence>
<feature type="signal peptide" evidence="12">
    <location>
        <begin position="1"/>
        <end position="19"/>
    </location>
</feature>
<evidence type="ECO:0000256" key="9">
    <source>
        <dbReference type="ARBA" id="ARBA00023157"/>
    </source>
</evidence>
<dbReference type="PANTHER" id="PTHR13771">
    <property type="entry name" value="INTERCELLULAR ADHESION MOLECULE"/>
    <property type="match status" value="1"/>
</dbReference>
<dbReference type="GeneID" id="129346538"/>
<dbReference type="GO" id="GO:0005886">
    <property type="term" value="C:plasma membrane"/>
    <property type="evidence" value="ECO:0007669"/>
    <property type="project" value="TreeGrafter"/>
</dbReference>
<dbReference type="PRINTS" id="PR01472">
    <property type="entry name" value="ICAMVCAM1"/>
</dbReference>
<evidence type="ECO:0000256" key="1">
    <source>
        <dbReference type="ARBA" id="ARBA00004479"/>
    </source>
</evidence>
<keyword evidence="5" id="KW-0677">Repeat</keyword>
<dbReference type="GO" id="GO:0005178">
    <property type="term" value="F:integrin binding"/>
    <property type="evidence" value="ECO:0007669"/>
    <property type="project" value="InterPro"/>
</dbReference>
<evidence type="ECO:0000256" key="3">
    <source>
        <dbReference type="ARBA" id="ARBA00022692"/>
    </source>
</evidence>
<keyword evidence="9" id="KW-1015">Disulfide bond</keyword>
<dbReference type="FunFam" id="2.60.40.10:FF:000194">
    <property type="entry name" value="Intercellular adhesion molecule 1"/>
    <property type="match status" value="1"/>
</dbReference>
<dbReference type="InterPro" id="IPR013783">
    <property type="entry name" value="Ig-like_fold"/>
</dbReference>
<evidence type="ECO:0000256" key="12">
    <source>
        <dbReference type="SAM" id="SignalP"/>
    </source>
</evidence>
<keyword evidence="8" id="KW-0472">Membrane</keyword>
<feature type="domain" description="Intercellular adhesion molecule N-terminal" evidence="13">
    <location>
        <begin position="29"/>
        <end position="115"/>
    </location>
</feature>
<evidence type="ECO:0000259" key="13">
    <source>
        <dbReference type="Pfam" id="PF03921"/>
    </source>
</evidence>
<dbReference type="SUPFAM" id="SSF48726">
    <property type="entry name" value="Immunoglobulin"/>
    <property type="match status" value="2"/>
</dbReference>
<dbReference type="Gene3D" id="2.60.40.10">
    <property type="entry name" value="Immunoglobulins"/>
    <property type="match status" value="2"/>
</dbReference>
<evidence type="ECO:0000256" key="7">
    <source>
        <dbReference type="ARBA" id="ARBA00022989"/>
    </source>
</evidence>
<reference evidence="15" key="1">
    <citation type="submission" date="2025-08" db="UniProtKB">
        <authorList>
            <consortium name="RefSeq"/>
        </authorList>
    </citation>
    <scope>IDENTIFICATION</scope>
    <source>
        <tissue evidence="15">Blood</tissue>
    </source>
</reference>
<dbReference type="RefSeq" id="XP_054859855.1">
    <property type="nucleotide sequence ID" value="XM_055003880.1"/>
</dbReference>
<dbReference type="Pfam" id="PF03921">
    <property type="entry name" value="ICAM_N"/>
    <property type="match status" value="1"/>
</dbReference>
<dbReference type="PANTHER" id="PTHR13771:SF9">
    <property type="entry name" value="INTERCELLULAR ADHESION MOLECULE 5"/>
    <property type="match status" value="1"/>
</dbReference>
<dbReference type="InterPro" id="IPR036179">
    <property type="entry name" value="Ig-like_dom_sf"/>
</dbReference>
<dbReference type="InterPro" id="IPR013768">
    <property type="entry name" value="ICAM_N"/>
</dbReference>
<dbReference type="AlphaFoldDB" id="A0AA97KK59"/>
<comment type="similarity">
    <text evidence="2">Belongs to the immunoglobulin superfamily. ICAM family.</text>
</comment>
<evidence type="ECO:0000256" key="8">
    <source>
        <dbReference type="ARBA" id="ARBA00023136"/>
    </source>
</evidence>
<protein>
    <submittedName>
        <fullName evidence="15">Intercellular adhesion molecule 5-like</fullName>
    </submittedName>
</protein>
<keyword evidence="14" id="KW-1185">Reference proteome</keyword>
<evidence type="ECO:0000256" key="2">
    <source>
        <dbReference type="ARBA" id="ARBA00005925"/>
    </source>
</evidence>
<evidence type="ECO:0000256" key="11">
    <source>
        <dbReference type="ARBA" id="ARBA00023319"/>
    </source>
</evidence>
<comment type="subcellular location">
    <subcellularLocation>
        <location evidence="1">Membrane</location>
        <topology evidence="1">Single-pass type I membrane protein</topology>
    </subcellularLocation>
</comment>
<sequence>MWPWQLCVGFLWSTVTLLALPEAQEKPFVSTWMEKTVVEFGSSVVVNCSTNCKDIRDGGLETHLKREAAGEGPTWRAFRLVNISRWEPTPWCYFDCGDFEMKPHRVNFTIYRVPELVELDPVPVMEVGKNYTLTCRVSSVAPIRNLSVAFLQGGKRLHLQTFEKHAAREASDVVVTHIVTAQQADRGEEISCHAALDLRPEGQLFGQASLNQSLETVDEFTSSSLQGKSATRPKSIS</sequence>
<evidence type="ECO:0000256" key="4">
    <source>
        <dbReference type="ARBA" id="ARBA00022729"/>
    </source>
</evidence>
<proteinExistence type="inferred from homology"/>
<keyword evidence="10" id="KW-0325">Glycoprotein</keyword>
<dbReference type="FunFam" id="2.60.40.10:FF:000338">
    <property type="entry name" value="intercellular adhesion molecule 5"/>
    <property type="match status" value="1"/>
</dbReference>
<organism evidence="14 15">
    <name type="scientific">Eublepharis macularius</name>
    <name type="common">Leopard gecko</name>
    <name type="synonym">Cyrtodactylus macularius</name>
    <dbReference type="NCBI Taxonomy" id="481883"/>
    <lineage>
        <taxon>Eukaryota</taxon>
        <taxon>Metazoa</taxon>
        <taxon>Chordata</taxon>
        <taxon>Craniata</taxon>
        <taxon>Vertebrata</taxon>
        <taxon>Euteleostomi</taxon>
        <taxon>Lepidosauria</taxon>
        <taxon>Squamata</taxon>
        <taxon>Bifurcata</taxon>
        <taxon>Gekkota</taxon>
        <taxon>Eublepharidae</taxon>
        <taxon>Eublepharinae</taxon>
        <taxon>Eublepharis</taxon>
    </lineage>
</organism>
<evidence type="ECO:0000256" key="5">
    <source>
        <dbReference type="ARBA" id="ARBA00022737"/>
    </source>
</evidence>
<keyword evidence="6" id="KW-0130">Cell adhesion</keyword>
<dbReference type="InterPro" id="IPR047012">
    <property type="entry name" value="ICAM_VCAM"/>
</dbReference>
<feature type="chain" id="PRO_5041653112" evidence="12">
    <location>
        <begin position="20"/>
        <end position="237"/>
    </location>
</feature>
<dbReference type="GO" id="GO:0098609">
    <property type="term" value="P:cell-cell adhesion"/>
    <property type="evidence" value="ECO:0007669"/>
    <property type="project" value="InterPro"/>
</dbReference>
<evidence type="ECO:0000313" key="14">
    <source>
        <dbReference type="Proteomes" id="UP001190640"/>
    </source>
</evidence>
<keyword evidence="11" id="KW-0393">Immunoglobulin domain</keyword>
<evidence type="ECO:0000256" key="6">
    <source>
        <dbReference type="ARBA" id="ARBA00022889"/>
    </source>
</evidence>
<keyword evidence="3" id="KW-0812">Transmembrane</keyword>
<name>A0AA97KK59_EUBMA</name>
<dbReference type="KEGG" id="emc:129346538"/>
<keyword evidence="4 12" id="KW-0732">Signal</keyword>